<sequence>MLFLDDNYVSFWSMVRWDRECHILLLVDMTVEEVKMAKTMARKMMHMDAPRSRLRVAVDDEDSPLLVEPTSTTKGKDGASAQRSSKKFKILKITLPHLALLLFVVCYAKFGAFVFQTLEAAADQGTRQKKLDRISALRTDIVGYLTNSCGALDIVWKHEVNDLLTALAQTHAAEDHLNYEPDDMAKSRWDATDGFLYAWSILVTAGK</sequence>
<evidence type="ECO:0000313" key="4">
    <source>
        <dbReference type="WBParaSite" id="SBAD_0000587501-mRNA-1"/>
    </source>
</evidence>
<feature type="transmembrane region" description="Helical" evidence="1">
    <location>
        <begin position="93"/>
        <end position="115"/>
    </location>
</feature>
<dbReference type="Gene3D" id="1.10.287.70">
    <property type="match status" value="1"/>
</dbReference>
<proteinExistence type="predicted"/>
<reference evidence="4" key="1">
    <citation type="submission" date="2016-06" db="UniProtKB">
        <authorList>
            <consortium name="WormBaseParasite"/>
        </authorList>
    </citation>
    <scope>IDENTIFICATION</scope>
</reference>
<organism evidence="4">
    <name type="scientific">Soboliphyme baturini</name>
    <dbReference type="NCBI Taxonomy" id="241478"/>
    <lineage>
        <taxon>Eukaryota</taxon>
        <taxon>Metazoa</taxon>
        <taxon>Ecdysozoa</taxon>
        <taxon>Nematoda</taxon>
        <taxon>Enoplea</taxon>
        <taxon>Dorylaimia</taxon>
        <taxon>Dioctophymatida</taxon>
        <taxon>Dioctophymatoidea</taxon>
        <taxon>Soboliphymatidae</taxon>
        <taxon>Soboliphyme</taxon>
    </lineage>
</organism>
<evidence type="ECO:0000313" key="3">
    <source>
        <dbReference type="Proteomes" id="UP000270296"/>
    </source>
</evidence>
<keyword evidence="1" id="KW-1133">Transmembrane helix</keyword>
<keyword evidence="3" id="KW-1185">Reference proteome</keyword>
<dbReference type="EMBL" id="UZAM01009146">
    <property type="protein sequence ID" value="VDP07900.1"/>
    <property type="molecule type" value="Genomic_DNA"/>
</dbReference>
<dbReference type="WBParaSite" id="SBAD_0000587501-mRNA-1">
    <property type="protein sequence ID" value="SBAD_0000587501-mRNA-1"/>
    <property type="gene ID" value="SBAD_0000587501"/>
</dbReference>
<accession>A0A183IPV5</accession>
<gene>
    <name evidence="2" type="ORF">SBAD_LOCUS5652</name>
</gene>
<evidence type="ECO:0000256" key="1">
    <source>
        <dbReference type="SAM" id="Phobius"/>
    </source>
</evidence>
<keyword evidence="1" id="KW-0472">Membrane</keyword>
<dbReference type="AlphaFoldDB" id="A0A183IPV5"/>
<name>A0A183IPV5_9BILA</name>
<protein>
    <submittedName>
        <fullName evidence="4">Ion_trans_2 domain-containing protein</fullName>
    </submittedName>
</protein>
<keyword evidence="1" id="KW-0812">Transmembrane</keyword>
<reference evidence="2 3" key="2">
    <citation type="submission" date="2018-11" db="EMBL/GenBank/DDBJ databases">
        <authorList>
            <consortium name="Pathogen Informatics"/>
        </authorList>
    </citation>
    <scope>NUCLEOTIDE SEQUENCE [LARGE SCALE GENOMIC DNA]</scope>
</reference>
<dbReference type="Proteomes" id="UP000270296">
    <property type="component" value="Unassembled WGS sequence"/>
</dbReference>
<evidence type="ECO:0000313" key="2">
    <source>
        <dbReference type="EMBL" id="VDP07900.1"/>
    </source>
</evidence>